<gene>
    <name evidence="1" type="ORF">S01H4_48309</name>
</gene>
<sequence>LNKNDSYKVLKRKIQKIREILKECDPEESYLHGWMNHEMLFSNEVLLKKHLLGIVCYNCDEEKYEEMKKLSKKYGDILLIQDDRYFPQQDFIL</sequence>
<reference evidence="1" key="1">
    <citation type="journal article" date="2014" name="Front. Microbiol.">
        <title>High frequency of phylogenetically diverse reductive dehalogenase-homologous genes in deep subseafloor sedimentary metagenomes.</title>
        <authorList>
            <person name="Kawai M."/>
            <person name="Futagami T."/>
            <person name="Toyoda A."/>
            <person name="Takaki Y."/>
            <person name="Nishi S."/>
            <person name="Hori S."/>
            <person name="Arai W."/>
            <person name="Tsubouchi T."/>
            <person name="Morono Y."/>
            <person name="Uchiyama I."/>
            <person name="Ito T."/>
            <person name="Fujiyama A."/>
            <person name="Inagaki F."/>
            <person name="Takami H."/>
        </authorList>
    </citation>
    <scope>NUCLEOTIDE SEQUENCE</scope>
    <source>
        <strain evidence="1">Expedition CK06-06</strain>
    </source>
</reference>
<accession>X1B7J0</accession>
<proteinExistence type="predicted"/>
<dbReference type="EMBL" id="BART01027222">
    <property type="protein sequence ID" value="GAG91055.1"/>
    <property type="molecule type" value="Genomic_DNA"/>
</dbReference>
<name>X1B7J0_9ZZZZ</name>
<comment type="caution">
    <text evidence="1">The sequence shown here is derived from an EMBL/GenBank/DDBJ whole genome shotgun (WGS) entry which is preliminary data.</text>
</comment>
<evidence type="ECO:0000313" key="1">
    <source>
        <dbReference type="EMBL" id="GAG91055.1"/>
    </source>
</evidence>
<feature type="non-terminal residue" evidence="1">
    <location>
        <position position="1"/>
    </location>
</feature>
<organism evidence="1">
    <name type="scientific">marine sediment metagenome</name>
    <dbReference type="NCBI Taxonomy" id="412755"/>
    <lineage>
        <taxon>unclassified sequences</taxon>
        <taxon>metagenomes</taxon>
        <taxon>ecological metagenomes</taxon>
    </lineage>
</organism>
<protein>
    <submittedName>
        <fullName evidence="1">Uncharacterized protein</fullName>
    </submittedName>
</protein>
<dbReference type="AlphaFoldDB" id="X1B7J0"/>